<evidence type="ECO:0008006" key="4">
    <source>
        <dbReference type="Google" id="ProtNLM"/>
    </source>
</evidence>
<evidence type="ECO:0000256" key="1">
    <source>
        <dbReference type="SAM" id="SignalP"/>
    </source>
</evidence>
<reference evidence="2 3" key="1">
    <citation type="submission" date="2022-03" db="EMBL/GenBank/DDBJ databases">
        <title>Mucilaginibacter sp. isolated from the gut of Protaetia brevitarsis seulensis larvae.</title>
        <authorList>
            <person name="Won M."/>
            <person name="Kim S.-J."/>
            <person name="Kwon S.-W."/>
        </authorList>
    </citation>
    <scope>NUCLEOTIDE SEQUENCE [LARGE SCALE GENOMIC DNA]</scope>
    <source>
        <strain evidence="2 3">CFWR-12</strain>
    </source>
</reference>
<evidence type="ECO:0000313" key="2">
    <source>
        <dbReference type="EMBL" id="UOE42696.1"/>
    </source>
</evidence>
<keyword evidence="3" id="KW-1185">Reference proteome</keyword>
<name>A0ABY4BU01_9MICO</name>
<protein>
    <recommendedName>
        <fullName evidence="4">Lipoprotein</fullName>
    </recommendedName>
</protein>
<gene>
    <name evidence="2" type="ORF">MTO99_10870</name>
</gene>
<sequence>MASSTSVRRVVLAAAALTSVFLLSACAPGTSSVEHFSGLPTVEHAVVGEEGTIETAEQEGGDGQPVAMWLELGGKIAVTVWGSSTCAPIGERISVVAPKGEGNTVAISLKEYRDGACTADLVPHTTVFWTPMNITTTEELTVQVADTEVTVPVK</sequence>
<accession>A0ABY4BU01</accession>
<dbReference type="EMBL" id="CP094528">
    <property type="protein sequence ID" value="UOE42696.1"/>
    <property type="molecule type" value="Genomic_DNA"/>
</dbReference>
<organism evidence="2 3">
    <name type="scientific">Agromyces larvae</name>
    <dbReference type="NCBI Taxonomy" id="2929802"/>
    <lineage>
        <taxon>Bacteria</taxon>
        <taxon>Bacillati</taxon>
        <taxon>Actinomycetota</taxon>
        <taxon>Actinomycetes</taxon>
        <taxon>Micrococcales</taxon>
        <taxon>Microbacteriaceae</taxon>
        <taxon>Agromyces</taxon>
    </lineage>
</organism>
<feature type="signal peptide" evidence="1">
    <location>
        <begin position="1"/>
        <end position="27"/>
    </location>
</feature>
<feature type="chain" id="PRO_5046328856" description="Lipoprotein" evidence="1">
    <location>
        <begin position="28"/>
        <end position="154"/>
    </location>
</feature>
<dbReference type="RefSeq" id="WP_243553628.1">
    <property type="nucleotide sequence ID" value="NZ_CP094528.1"/>
</dbReference>
<proteinExistence type="predicted"/>
<evidence type="ECO:0000313" key="3">
    <source>
        <dbReference type="Proteomes" id="UP000832097"/>
    </source>
</evidence>
<dbReference type="Proteomes" id="UP000832097">
    <property type="component" value="Chromosome"/>
</dbReference>
<keyword evidence="1" id="KW-0732">Signal</keyword>